<evidence type="ECO:0000256" key="1">
    <source>
        <dbReference type="SAM" id="SignalP"/>
    </source>
</evidence>
<organism evidence="2 3">
    <name type="scientific">Pyxidicoccus parkwayensis</name>
    <dbReference type="NCBI Taxonomy" id="2813578"/>
    <lineage>
        <taxon>Bacteria</taxon>
        <taxon>Pseudomonadati</taxon>
        <taxon>Myxococcota</taxon>
        <taxon>Myxococcia</taxon>
        <taxon>Myxococcales</taxon>
        <taxon>Cystobacterineae</taxon>
        <taxon>Myxococcaceae</taxon>
        <taxon>Pyxidicoccus</taxon>
    </lineage>
</organism>
<evidence type="ECO:0008006" key="4">
    <source>
        <dbReference type="Google" id="ProtNLM"/>
    </source>
</evidence>
<evidence type="ECO:0000313" key="2">
    <source>
        <dbReference type="EMBL" id="QSQ25194.1"/>
    </source>
</evidence>
<dbReference type="RefSeq" id="WP_206726750.1">
    <property type="nucleotide sequence ID" value="NZ_CP071090.1"/>
</dbReference>
<feature type="signal peptide" evidence="1">
    <location>
        <begin position="1"/>
        <end position="21"/>
    </location>
</feature>
<keyword evidence="3" id="KW-1185">Reference proteome</keyword>
<evidence type="ECO:0000313" key="3">
    <source>
        <dbReference type="Proteomes" id="UP000662747"/>
    </source>
</evidence>
<gene>
    <name evidence="2" type="ORF">JY651_09795</name>
</gene>
<accession>A0ABX7P3Z3</accession>
<keyword evidence="1" id="KW-0732">Signal</keyword>
<feature type="chain" id="PRO_5047073944" description="Lipoprotein" evidence="1">
    <location>
        <begin position="22"/>
        <end position="751"/>
    </location>
</feature>
<dbReference type="Proteomes" id="UP000662747">
    <property type="component" value="Chromosome"/>
</dbReference>
<proteinExistence type="predicted"/>
<dbReference type="PROSITE" id="PS51257">
    <property type="entry name" value="PROKAR_LIPOPROTEIN"/>
    <property type="match status" value="1"/>
</dbReference>
<name>A0ABX7P3Z3_9BACT</name>
<protein>
    <recommendedName>
        <fullName evidence="4">Lipoprotein</fullName>
    </recommendedName>
</protein>
<sequence>MRCLLLLLSVSLVIACRSTQAVTEALPVAPQVPAAPSPEGKALELAEVPECRLDGSQAKPIREAFEAIRTHWTREGATALPWQQVAVNEAGGDGTIQIQLVTDAFENQVDKATGCHNGRTGTGRLDERSIAGVCQVAGPAALRCSADAVRALIESEPNGRHPNLALFLLLAHEISHLVHGDPGATYTSALRAISRGATEDAKWRALISSCRESGDSEKLNRETRADKEALELIARLVNATAVADEQADPADIRALMLGSLEASLSGLRQWQAGWFGHRDLPPIETPQGGDDPEALARWAADRWLCMALEPGEGTLLVPQANATHPLGSARLAQLSGRVAHMMLPEGDGSLLGRSELGNAQDLLHKVAIAFALIDEAEAQADALRTRKFCESVRRTRAPDCAQVPTEFPRAERTCPEVEASVTWEPLSVEGEVGTVGAEGDHTRLEVSTVHFARPMSDGSVLLGAHGRLGILREGQLTLFDVPCLPRDAVETPLGALVACDHPLGLVRTSRTAPVAVGRVNAIFQGESDVKNSRLDWIGQVGTRTVALFRSGSGTTQTVDVTSDQWTTAMPWRGQGCDLLVHGMVIGIAAGRLTGTNLGHPSIHRTARFDDTFTRATAFTARASLKPLACGLGPSAPLCLTPDGRLVDPEREPAATVARLELGDLVKTGNLRSAALCTAGANIYALVQTRRPDGNSIVELHEVHEGKGRRLLREEWTEEVALRCTGGEAGEAMVSVSTGISTRLWRFGAAAR</sequence>
<dbReference type="EMBL" id="CP071090">
    <property type="protein sequence ID" value="QSQ25194.1"/>
    <property type="molecule type" value="Genomic_DNA"/>
</dbReference>
<reference evidence="2 3" key="1">
    <citation type="submission" date="2021-02" db="EMBL/GenBank/DDBJ databases">
        <title>De Novo genome assembly of isolated myxobacteria.</title>
        <authorList>
            <person name="Stevens D.C."/>
        </authorList>
    </citation>
    <scope>NUCLEOTIDE SEQUENCE [LARGE SCALE GENOMIC DNA]</scope>
    <source>
        <strain evidence="3">SCPEA02</strain>
    </source>
</reference>